<dbReference type="PROSITE" id="PS50158">
    <property type="entry name" value="ZF_CCHC"/>
    <property type="match status" value="1"/>
</dbReference>
<dbReference type="InterPro" id="IPR020084">
    <property type="entry name" value="NUDIX_hydrolase_CS"/>
</dbReference>
<dbReference type="InterPro" id="IPR001878">
    <property type="entry name" value="Znf_CCHC"/>
</dbReference>
<dbReference type="AlphaFoldDB" id="A0A6C0C639"/>
<dbReference type="PANTHER" id="PTHR43736:SF1">
    <property type="entry name" value="DIHYDRONEOPTERIN TRIPHOSPHATE DIPHOSPHATASE"/>
    <property type="match status" value="1"/>
</dbReference>
<evidence type="ECO:0000259" key="3">
    <source>
        <dbReference type="PROSITE" id="PS51462"/>
    </source>
</evidence>
<dbReference type="SUPFAM" id="SSF55811">
    <property type="entry name" value="Nudix"/>
    <property type="match status" value="1"/>
</dbReference>
<dbReference type="PROSITE" id="PS51462">
    <property type="entry name" value="NUDIX"/>
    <property type="match status" value="1"/>
</dbReference>
<reference evidence="4" key="1">
    <citation type="journal article" date="2020" name="Nature">
        <title>Giant virus diversity and host interactions through global metagenomics.</title>
        <authorList>
            <person name="Schulz F."/>
            <person name="Roux S."/>
            <person name="Paez-Espino D."/>
            <person name="Jungbluth S."/>
            <person name="Walsh D.A."/>
            <person name="Denef V.J."/>
            <person name="McMahon K.D."/>
            <person name="Konstantinidis K.T."/>
            <person name="Eloe-Fadrosh E.A."/>
            <person name="Kyrpides N.C."/>
            <person name="Woyke T."/>
        </authorList>
    </citation>
    <scope>NUCLEOTIDE SEQUENCE</scope>
    <source>
        <strain evidence="4">GVMAG-M-3300020187-37</strain>
    </source>
</reference>
<dbReference type="Gene3D" id="3.90.79.10">
    <property type="entry name" value="Nucleoside Triphosphate Pyrophosphohydrolase"/>
    <property type="match status" value="1"/>
</dbReference>
<keyword evidence="1" id="KW-0378">Hydrolase</keyword>
<dbReference type="PANTHER" id="PTHR43736">
    <property type="entry name" value="ADP-RIBOSE PYROPHOSPHATASE"/>
    <property type="match status" value="1"/>
</dbReference>
<dbReference type="EMBL" id="MN739345">
    <property type="protein sequence ID" value="QHS99571.1"/>
    <property type="molecule type" value="Genomic_DNA"/>
</dbReference>
<dbReference type="GO" id="GO:0003676">
    <property type="term" value="F:nucleic acid binding"/>
    <property type="evidence" value="ECO:0007669"/>
    <property type="project" value="InterPro"/>
</dbReference>
<dbReference type="PROSITE" id="PS00893">
    <property type="entry name" value="NUDIX_BOX"/>
    <property type="match status" value="1"/>
</dbReference>
<protein>
    <recommendedName>
        <fullName evidence="5">Nudix hydrolase domain-containing protein</fullName>
    </recommendedName>
</protein>
<evidence type="ECO:0000313" key="4">
    <source>
        <dbReference type="EMBL" id="QHS99571.1"/>
    </source>
</evidence>
<sequence length="253" mass="30889">MNNFYCRNCGKKGHKYKECHNPRLSYGIILFNDKKQIIMIERKDSISFIEFIRGKYKPGNNEYIQLLFNRMSNLEKERIKTSTFKELWDNLWYNYNENKKDYNKSFEKYIKLDLDYFIKNSTNKYIYNEWEIPKGRRNLNETNKVCAIREFKEETNIDFNDYELYDNILPLEEQYTGSNKIIYKNVYYVGKIKNSLKDIKIDSDNEDQKSEVKTIKWLSYEDCLRHVRDYSDYKINIIKQIFKFINSDNNIFL</sequence>
<feature type="domain" description="CCHC-type" evidence="2">
    <location>
        <begin position="6"/>
        <end position="19"/>
    </location>
</feature>
<dbReference type="InterPro" id="IPR000086">
    <property type="entry name" value="NUDIX_hydrolase_dom"/>
</dbReference>
<feature type="domain" description="Nudix hydrolase" evidence="3">
    <location>
        <begin position="21"/>
        <end position="243"/>
    </location>
</feature>
<dbReference type="GO" id="GO:0008270">
    <property type="term" value="F:zinc ion binding"/>
    <property type="evidence" value="ECO:0007669"/>
    <property type="project" value="InterPro"/>
</dbReference>
<proteinExistence type="predicted"/>
<evidence type="ECO:0000256" key="1">
    <source>
        <dbReference type="ARBA" id="ARBA00022801"/>
    </source>
</evidence>
<evidence type="ECO:0000259" key="2">
    <source>
        <dbReference type="PROSITE" id="PS50158"/>
    </source>
</evidence>
<name>A0A6C0C639_9ZZZZ</name>
<evidence type="ECO:0008006" key="5">
    <source>
        <dbReference type="Google" id="ProtNLM"/>
    </source>
</evidence>
<dbReference type="Pfam" id="PF00293">
    <property type="entry name" value="NUDIX"/>
    <property type="match status" value="1"/>
</dbReference>
<organism evidence="4">
    <name type="scientific">viral metagenome</name>
    <dbReference type="NCBI Taxonomy" id="1070528"/>
    <lineage>
        <taxon>unclassified sequences</taxon>
        <taxon>metagenomes</taxon>
        <taxon>organismal metagenomes</taxon>
    </lineage>
</organism>
<dbReference type="GO" id="GO:0016787">
    <property type="term" value="F:hydrolase activity"/>
    <property type="evidence" value="ECO:0007669"/>
    <property type="project" value="UniProtKB-KW"/>
</dbReference>
<accession>A0A6C0C639</accession>
<dbReference type="InterPro" id="IPR015797">
    <property type="entry name" value="NUDIX_hydrolase-like_dom_sf"/>
</dbReference>